<evidence type="ECO:0000256" key="7">
    <source>
        <dbReference type="ARBA" id="ARBA00022645"/>
    </source>
</evidence>
<dbReference type="SUPFAM" id="SSF52025">
    <property type="entry name" value="PA domain"/>
    <property type="match status" value="1"/>
</dbReference>
<dbReference type="InterPro" id="IPR039866">
    <property type="entry name" value="CPQ"/>
</dbReference>
<feature type="domain" description="PA" evidence="21">
    <location>
        <begin position="130"/>
        <end position="228"/>
    </location>
</feature>
<evidence type="ECO:0000256" key="16">
    <source>
        <dbReference type="ARBA" id="ARBA00023145"/>
    </source>
</evidence>
<evidence type="ECO:0000256" key="2">
    <source>
        <dbReference type="ARBA" id="ARBA00004371"/>
    </source>
</evidence>
<dbReference type="RefSeq" id="WP_379839197.1">
    <property type="nucleotide sequence ID" value="NZ_JBHRYQ010000001.1"/>
</dbReference>
<comment type="subunit">
    <text evidence="19">Homodimer. The monomeric form is inactive while the homodimer is active.</text>
</comment>
<evidence type="ECO:0000256" key="18">
    <source>
        <dbReference type="ARBA" id="ARBA00023228"/>
    </source>
</evidence>
<evidence type="ECO:0000259" key="21">
    <source>
        <dbReference type="Pfam" id="PF02225"/>
    </source>
</evidence>
<feature type="domain" description="Peptidase M28" evidence="22">
    <location>
        <begin position="255"/>
        <end position="448"/>
    </location>
</feature>
<evidence type="ECO:0000256" key="10">
    <source>
        <dbReference type="ARBA" id="ARBA00022729"/>
    </source>
</evidence>
<evidence type="ECO:0000256" key="19">
    <source>
        <dbReference type="ARBA" id="ARBA00025833"/>
    </source>
</evidence>
<reference evidence="24" key="1">
    <citation type="journal article" date="2019" name="Int. J. Syst. Evol. Microbiol.">
        <title>The Global Catalogue of Microorganisms (GCM) 10K type strain sequencing project: providing services to taxonomists for standard genome sequencing and annotation.</title>
        <authorList>
            <consortium name="The Broad Institute Genomics Platform"/>
            <consortium name="The Broad Institute Genome Sequencing Center for Infectious Disease"/>
            <person name="Wu L."/>
            <person name="Ma J."/>
        </authorList>
    </citation>
    <scope>NUCLEOTIDE SEQUENCE [LARGE SCALE GENOMIC DNA]</scope>
    <source>
        <strain evidence="24">CECT 7956</strain>
    </source>
</reference>
<evidence type="ECO:0000256" key="5">
    <source>
        <dbReference type="ARBA" id="ARBA00014116"/>
    </source>
</evidence>
<comment type="caution">
    <text evidence="23">The sequence shown here is derived from an EMBL/GenBank/DDBJ whole genome shotgun (WGS) entry which is preliminary data.</text>
</comment>
<evidence type="ECO:0000256" key="9">
    <source>
        <dbReference type="ARBA" id="ARBA00022723"/>
    </source>
</evidence>
<evidence type="ECO:0000259" key="22">
    <source>
        <dbReference type="Pfam" id="PF04389"/>
    </source>
</evidence>
<keyword evidence="12" id="KW-0256">Endoplasmic reticulum</keyword>
<dbReference type="Gene3D" id="3.40.630.10">
    <property type="entry name" value="Zn peptidases"/>
    <property type="match status" value="1"/>
</dbReference>
<evidence type="ECO:0000256" key="8">
    <source>
        <dbReference type="ARBA" id="ARBA00022670"/>
    </source>
</evidence>
<dbReference type="Pfam" id="PF02225">
    <property type="entry name" value="PA"/>
    <property type="match status" value="1"/>
</dbReference>
<dbReference type="InterPro" id="IPR007484">
    <property type="entry name" value="Peptidase_M28"/>
</dbReference>
<keyword evidence="24" id="KW-1185">Reference proteome</keyword>
<evidence type="ECO:0000256" key="11">
    <source>
        <dbReference type="ARBA" id="ARBA00022801"/>
    </source>
</evidence>
<organism evidence="23 24">
    <name type="scientific">Lacihabitans lacunae</name>
    <dbReference type="NCBI Taxonomy" id="1028214"/>
    <lineage>
        <taxon>Bacteria</taxon>
        <taxon>Pseudomonadati</taxon>
        <taxon>Bacteroidota</taxon>
        <taxon>Cytophagia</taxon>
        <taxon>Cytophagales</taxon>
        <taxon>Leadbetterellaceae</taxon>
        <taxon>Lacihabitans</taxon>
    </lineage>
</organism>
<keyword evidence="7" id="KW-0121">Carboxypeptidase</keyword>
<evidence type="ECO:0000256" key="12">
    <source>
        <dbReference type="ARBA" id="ARBA00022824"/>
    </source>
</evidence>
<dbReference type="PANTHER" id="PTHR12053:SF3">
    <property type="entry name" value="CARBOXYPEPTIDASE Q"/>
    <property type="match status" value="1"/>
</dbReference>
<evidence type="ECO:0000313" key="24">
    <source>
        <dbReference type="Proteomes" id="UP001595616"/>
    </source>
</evidence>
<dbReference type="PANTHER" id="PTHR12053">
    <property type="entry name" value="PROTEASE FAMILY M28 PLASMA GLUTAMATE CARBOXYPEPTIDASE-RELATED"/>
    <property type="match status" value="1"/>
</dbReference>
<evidence type="ECO:0000256" key="14">
    <source>
        <dbReference type="ARBA" id="ARBA00023034"/>
    </source>
</evidence>
<dbReference type="Gene3D" id="3.50.30.30">
    <property type="match status" value="1"/>
</dbReference>
<keyword evidence="9" id="KW-0479">Metal-binding</keyword>
<keyword evidence="10" id="KW-0732">Signal</keyword>
<dbReference type="InterPro" id="IPR003137">
    <property type="entry name" value="PA_domain"/>
</dbReference>
<dbReference type="SUPFAM" id="SSF53187">
    <property type="entry name" value="Zn-dependent exopeptidases"/>
    <property type="match status" value="1"/>
</dbReference>
<evidence type="ECO:0000256" key="17">
    <source>
        <dbReference type="ARBA" id="ARBA00023180"/>
    </source>
</evidence>
<evidence type="ECO:0000256" key="13">
    <source>
        <dbReference type="ARBA" id="ARBA00022833"/>
    </source>
</evidence>
<comment type="subcellular location">
    <subcellularLocation>
        <location evidence="1">Endoplasmic reticulum</location>
    </subcellularLocation>
    <subcellularLocation>
        <location evidence="3">Golgi apparatus</location>
    </subcellularLocation>
    <subcellularLocation>
        <location evidence="2">Lysosome</location>
    </subcellularLocation>
    <subcellularLocation>
        <location evidence="4">Secreted</location>
    </subcellularLocation>
</comment>
<dbReference type="EMBL" id="JBHRYQ010000001">
    <property type="protein sequence ID" value="MFC3812328.1"/>
    <property type="molecule type" value="Genomic_DNA"/>
</dbReference>
<evidence type="ECO:0000256" key="4">
    <source>
        <dbReference type="ARBA" id="ARBA00004613"/>
    </source>
</evidence>
<keyword evidence="8" id="KW-0645">Protease</keyword>
<name>A0ABV7YYD8_9BACT</name>
<evidence type="ECO:0000256" key="3">
    <source>
        <dbReference type="ARBA" id="ARBA00004555"/>
    </source>
</evidence>
<evidence type="ECO:0000256" key="15">
    <source>
        <dbReference type="ARBA" id="ARBA00023049"/>
    </source>
</evidence>
<keyword evidence="17" id="KW-0325">Glycoprotein</keyword>
<evidence type="ECO:0000256" key="1">
    <source>
        <dbReference type="ARBA" id="ARBA00004240"/>
    </source>
</evidence>
<accession>A0ABV7YYD8</accession>
<evidence type="ECO:0000313" key="23">
    <source>
        <dbReference type="EMBL" id="MFC3812328.1"/>
    </source>
</evidence>
<keyword evidence="14" id="KW-0333">Golgi apparatus</keyword>
<sequence length="494" mass="54738">MFKRSVILTAIFGILVFPSFVTLKPESLEQIFNLINKDVLENGNAYASLGEATSTIGHRLTGSINGKKGEEFAYNLLKSYGYKNLNYQPFTVESWSRDTVSLTLVPAESDNFVDVEVVALAHSPVSSHVSAQIVDCGDGLEGDFEKVKNEIKGKVALFNINIQNPDNKSLKNLHRSEKTALAIEHGAAAVIIANAVEGGVLLTGTASVTGELIPIPAVCVSVETGKAIRRWIRDEKNILGVIDMRNFSRPIKARNVIATIEGTSKKLKKEKIIIGGHLDSWDLATGAMDNGIGSFSVLDIARVFKKLNLKTSRTIEFVMFMGEEQGLLGSRNMVKQYLDANKLEDVKLMMNLDMVNNTMGFNAMGNDKLKAEMDKIGELMAKIDPAYKNMNRNAAGLHSDHQPFMIHGVPVCSPSGSFPVKAYNCYHANCDRFDLIDKDQINNNVRFTAMMLYALANMNELPVKKLNDSETKEFLIKQNLKQELVIGKDWRWDL</sequence>
<evidence type="ECO:0000256" key="6">
    <source>
        <dbReference type="ARBA" id="ARBA00022525"/>
    </source>
</evidence>
<dbReference type="InterPro" id="IPR046450">
    <property type="entry name" value="PA_dom_sf"/>
</dbReference>
<keyword evidence="15" id="KW-0482">Metalloprotease</keyword>
<dbReference type="Pfam" id="PF04389">
    <property type="entry name" value="Peptidase_M28"/>
    <property type="match status" value="1"/>
</dbReference>
<keyword evidence="11" id="KW-0378">Hydrolase</keyword>
<evidence type="ECO:0000256" key="20">
    <source>
        <dbReference type="ARBA" id="ARBA00033328"/>
    </source>
</evidence>
<keyword evidence="6" id="KW-0964">Secreted</keyword>
<keyword evidence="13" id="KW-0862">Zinc</keyword>
<gene>
    <name evidence="23" type="ORF">ACFOOI_16825</name>
</gene>
<keyword evidence="16" id="KW-0865">Zymogen</keyword>
<keyword evidence="18" id="KW-0458">Lysosome</keyword>
<dbReference type="Proteomes" id="UP001595616">
    <property type="component" value="Unassembled WGS sequence"/>
</dbReference>
<proteinExistence type="predicted"/>
<protein>
    <recommendedName>
        <fullName evidence="5">Carboxypeptidase Q</fullName>
    </recommendedName>
    <alternativeName>
        <fullName evidence="20">Plasma glutamate carboxypeptidase</fullName>
    </alternativeName>
</protein>